<evidence type="ECO:0000313" key="1">
    <source>
        <dbReference type="EMBL" id="TKJ43142.1"/>
    </source>
</evidence>
<reference evidence="1 2" key="1">
    <citation type="submission" date="2017-06" db="EMBL/GenBank/DDBJ databases">
        <title>Novel microbial phyla capable of carbon fixation and sulfur reduction in deep-sea sediments.</title>
        <authorList>
            <person name="Huang J."/>
            <person name="Baker B."/>
            <person name="Wang Y."/>
        </authorList>
    </citation>
    <scope>NUCLEOTIDE SEQUENCE [LARGE SCALE GENOMIC DNA]</scope>
    <source>
        <strain evidence="1">B3_TA06</strain>
    </source>
</reference>
<proteinExistence type="predicted"/>
<evidence type="ECO:0000313" key="2">
    <source>
        <dbReference type="Proteomes" id="UP000317778"/>
    </source>
</evidence>
<sequence length="293" mass="34474">MKRAWVILLVMCGTMWGFSLEEFLWIFYWHDYDCYLWEEDREAYKATYGPKDWSNEKIIPMPVLTQEYPRAAVQLDKLVEDAMGRQKSLDWVLDNLKPSSGPAAPLPDSVRREMLYYLYHDNFYKVKKPWNFGNTVFDILHFSGGTGTSEQGWVRYATIPVWTMEEGKAYFSGYTGISWARTSDTVMDSTRAMWMFNNAVQKNVLISRLSDPAWFPILSMESCAFHERYELPAFCMKVPLEYDCCEAYPDVYRKNDTLFLATFITDGYGYLIFSSVGFWGEGYPWNFYLRFRP</sequence>
<protein>
    <submittedName>
        <fullName evidence="1">Uncharacterized protein</fullName>
    </submittedName>
</protein>
<gene>
    <name evidence="1" type="ORF">CEE36_05170</name>
</gene>
<organism evidence="1 2">
    <name type="scientific">candidate division TA06 bacterium B3_TA06</name>
    <dbReference type="NCBI Taxonomy" id="2012487"/>
    <lineage>
        <taxon>Bacteria</taxon>
        <taxon>Bacteria division TA06</taxon>
    </lineage>
</organism>
<comment type="caution">
    <text evidence="1">The sequence shown here is derived from an EMBL/GenBank/DDBJ whole genome shotgun (WGS) entry which is preliminary data.</text>
</comment>
<dbReference type="AlphaFoldDB" id="A0A532V7M7"/>
<name>A0A532V7M7_UNCT6</name>
<dbReference type="Proteomes" id="UP000317778">
    <property type="component" value="Unassembled WGS sequence"/>
</dbReference>
<accession>A0A532V7M7</accession>
<dbReference type="EMBL" id="NJBO01000006">
    <property type="protein sequence ID" value="TKJ43142.1"/>
    <property type="molecule type" value="Genomic_DNA"/>
</dbReference>